<name>A0A6A4GUV4_9AGAR</name>
<sequence>MNVQMPRDAVRLAFVLNFNVLDLEENCRNGSKNMAMSPKLRDKIKSFLASEPYKTAPEDPPSQLSCFFCRLNSRFSSTRKIACGPNPNSKDRTCNQCSRTFAKVFSSPVKSLINTFLFPMPAIRNKSGGPSEVLIIRLLPRV</sequence>
<dbReference type="EMBL" id="ML769705">
    <property type="protein sequence ID" value="KAE9389236.1"/>
    <property type="molecule type" value="Genomic_DNA"/>
</dbReference>
<dbReference type="Proteomes" id="UP000799118">
    <property type="component" value="Unassembled WGS sequence"/>
</dbReference>
<proteinExistence type="predicted"/>
<evidence type="ECO:0000313" key="1">
    <source>
        <dbReference type="EMBL" id="KAE9389236.1"/>
    </source>
</evidence>
<protein>
    <submittedName>
        <fullName evidence="1">Uncharacterized protein</fullName>
    </submittedName>
</protein>
<gene>
    <name evidence="1" type="ORF">BT96DRAFT_407488</name>
</gene>
<organism evidence="1 2">
    <name type="scientific">Gymnopus androsaceus JB14</name>
    <dbReference type="NCBI Taxonomy" id="1447944"/>
    <lineage>
        <taxon>Eukaryota</taxon>
        <taxon>Fungi</taxon>
        <taxon>Dikarya</taxon>
        <taxon>Basidiomycota</taxon>
        <taxon>Agaricomycotina</taxon>
        <taxon>Agaricomycetes</taxon>
        <taxon>Agaricomycetidae</taxon>
        <taxon>Agaricales</taxon>
        <taxon>Marasmiineae</taxon>
        <taxon>Omphalotaceae</taxon>
        <taxon>Gymnopus</taxon>
    </lineage>
</organism>
<evidence type="ECO:0000313" key="2">
    <source>
        <dbReference type="Proteomes" id="UP000799118"/>
    </source>
</evidence>
<dbReference type="AlphaFoldDB" id="A0A6A4GUV4"/>
<accession>A0A6A4GUV4</accession>
<reference evidence="1" key="1">
    <citation type="journal article" date="2019" name="Environ. Microbiol.">
        <title>Fungal ecological strategies reflected in gene transcription - a case study of two litter decomposers.</title>
        <authorList>
            <person name="Barbi F."/>
            <person name="Kohler A."/>
            <person name="Barry K."/>
            <person name="Baskaran P."/>
            <person name="Daum C."/>
            <person name="Fauchery L."/>
            <person name="Ihrmark K."/>
            <person name="Kuo A."/>
            <person name="LaButti K."/>
            <person name="Lipzen A."/>
            <person name="Morin E."/>
            <person name="Grigoriev I.V."/>
            <person name="Henrissat B."/>
            <person name="Lindahl B."/>
            <person name="Martin F."/>
        </authorList>
    </citation>
    <scope>NUCLEOTIDE SEQUENCE</scope>
    <source>
        <strain evidence="1">JB14</strain>
    </source>
</reference>
<keyword evidence="2" id="KW-1185">Reference proteome</keyword>
<dbReference type="OrthoDB" id="39175at2759"/>